<evidence type="ECO:0000313" key="3">
    <source>
        <dbReference type="Proteomes" id="UP000790347"/>
    </source>
</evidence>
<gene>
    <name evidence="2" type="ORF">DERF_012415</name>
</gene>
<accession>A0A922KXB8</accession>
<protein>
    <submittedName>
        <fullName evidence="2">Uncharacterized protein</fullName>
    </submittedName>
</protein>
<reference evidence="2" key="1">
    <citation type="submission" date="2013-05" db="EMBL/GenBank/DDBJ databases">
        <authorList>
            <person name="Yim A.K.Y."/>
            <person name="Chan T.F."/>
            <person name="Ji K.M."/>
            <person name="Liu X.Y."/>
            <person name="Zhou J.W."/>
            <person name="Li R.Q."/>
            <person name="Yang K.Y."/>
            <person name="Li J."/>
            <person name="Li M."/>
            <person name="Law P.T.W."/>
            <person name="Wu Y.L."/>
            <person name="Cai Z.L."/>
            <person name="Qin H."/>
            <person name="Bao Y."/>
            <person name="Leung R.K.K."/>
            <person name="Ng P.K.S."/>
            <person name="Zou J."/>
            <person name="Zhong X.J."/>
            <person name="Ran P.X."/>
            <person name="Zhong N.S."/>
            <person name="Liu Z.G."/>
            <person name="Tsui S.K.W."/>
        </authorList>
    </citation>
    <scope>NUCLEOTIDE SEQUENCE</scope>
    <source>
        <strain evidence="2">Derf</strain>
        <tissue evidence="2">Whole organism</tissue>
    </source>
</reference>
<evidence type="ECO:0000313" key="2">
    <source>
        <dbReference type="EMBL" id="KAH9501574.1"/>
    </source>
</evidence>
<dbReference type="EMBL" id="ASGP02000006">
    <property type="protein sequence ID" value="KAH9501574.1"/>
    <property type="molecule type" value="Genomic_DNA"/>
</dbReference>
<organism evidence="2 3">
    <name type="scientific">Dermatophagoides farinae</name>
    <name type="common">American house dust mite</name>
    <dbReference type="NCBI Taxonomy" id="6954"/>
    <lineage>
        <taxon>Eukaryota</taxon>
        <taxon>Metazoa</taxon>
        <taxon>Ecdysozoa</taxon>
        <taxon>Arthropoda</taxon>
        <taxon>Chelicerata</taxon>
        <taxon>Arachnida</taxon>
        <taxon>Acari</taxon>
        <taxon>Acariformes</taxon>
        <taxon>Sarcoptiformes</taxon>
        <taxon>Astigmata</taxon>
        <taxon>Psoroptidia</taxon>
        <taxon>Analgoidea</taxon>
        <taxon>Pyroglyphidae</taxon>
        <taxon>Dermatophagoidinae</taxon>
        <taxon>Dermatophagoides</taxon>
    </lineage>
</organism>
<keyword evidence="3" id="KW-1185">Reference proteome</keyword>
<sequence length="114" mass="13292">MKSFFNETDDDKTIVNGDHSKHDQFRIQNSKSRKHQIQPNTTSSDEINGRDNEGHLIQWKATRNQRKFKELEVLTREFMAFSLERLDRAAGRDGFVYVTDNGGAGFNQCRYGYE</sequence>
<proteinExistence type="predicted"/>
<feature type="compositionally biased region" description="Polar residues" evidence="1">
    <location>
        <begin position="37"/>
        <end position="46"/>
    </location>
</feature>
<name>A0A922KXB8_DERFA</name>
<reference evidence="2" key="2">
    <citation type="journal article" date="2022" name="Res Sq">
        <title>Comparative Genomics Reveals Insights into the Divergent Evolution of Astigmatic Mites and Household Pest Adaptations.</title>
        <authorList>
            <person name="Xiong Q."/>
            <person name="Wan A.T.-Y."/>
            <person name="Liu X.-Y."/>
            <person name="Fung C.S.-H."/>
            <person name="Xiao X."/>
            <person name="Malainual N."/>
            <person name="Hou J."/>
            <person name="Wang L."/>
            <person name="Wang M."/>
            <person name="Yang K."/>
            <person name="Cui Y."/>
            <person name="Leung E."/>
            <person name="Nong W."/>
            <person name="Shin S.-K."/>
            <person name="Au S."/>
            <person name="Jeong K.Y."/>
            <person name="Chew F.T."/>
            <person name="Hui J."/>
            <person name="Leung T.F."/>
            <person name="Tungtrongchitr A."/>
            <person name="Zhong N."/>
            <person name="Liu Z."/>
            <person name="Tsui S."/>
        </authorList>
    </citation>
    <scope>NUCLEOTIDE SEQUENCE</scope>
    <source>
        <strain evidence="2">Derf</strain>
        <tissue evidence="2">Whole organism</tissue>
    </source>
</reference>
<comment type="caution">
    <text evidence="2">The sequence shown here is derived from an EMBL/GenBank/DDBJ whole genome shotgun (WGS) entry which is preliminary data.</text>
</comment>
<dbReference type="Proteomes" id="UP000790347">
    <property type="component" value="Unassembled WGS sequence"/>
</dbReference>
<evidence type="ECO:0000256" key="1">
    <source>
        <dbReference type="SAM" id="MobiDB-lite"/>
    </source>
</evidence>
<feature type="region of interest" description="Disordered" evidence="1">
    <location>
        <begin position="1"/>
        <end position="51"/>
    </location>
</feature>
<dbReference type="AlphaFoldDB" id="A0A922KXB8"/>